<dbReference type="AlphaFoldDB" id="A0A1G7TV20"/>
<dbReference type="RefSeq" id="WP_143024629.1">
    <property type="nucleotide sequence ID" value="NZ_FNBM01000010.1"/>
</dbReference>
<dbReference type="EMBL" id="FNBM01000010">
    <property type="protein sequence ID" value="SDG39103.1"/>
    <property type="molecule type" value="Genomic_DNA"/>
</dbReference>
<evidence type="ECO:0000313" key="1">
    <source>
        <dbReference type="EMBL" id="SDG39103.1"/>
    </source>
</evidence>
<dbReference type="Proteomes" id="UP000243378">
    <property type="component" value="Unassembled WGS sequence"/>
</dbReference>
<evidence type="ECO:0000313" key="2">
    <source>
        <dbReference type="Proteomes" id="UP000243378"/>
    </source>
</evidence>
<accession>A0A1G7TV20</accession>
<dbReference type="OrthoDB" id="6935368at2"/>
<name>A0A1G7TV20_9GAMM</name>
<sequence>MERHPRYFSRFHYLGTAATDCSGVLPWIARRCMPNVLRSCEKHLTANPGHVDTWAATAANTQIWTERELGKNGIIPPNLSLMTHDTGLTEGQLRAWVTSAESYQDGSGYRVLFRPDTPKAILALMPRISSAGMLVVAYEKYAMSYKRTQLAATA</sequence>
<organism evidence="1 2">
    <name type="scientific">Phytopseudomonas seleniipraecipitans</name>
    <dbReference type="NCBI Taxonomy" id="640205"/>
    <lineage>
        <taxon>Bacteria</taxon>
        <taxon>Pseudomonadati</taxon>
        <taxon>Pseudomonadota</taxon>
        <taxon>Gammaproteobacteria</taxon>
        <taxon>Pseudomonadales</taxon>
        <taxon>Pseudomonadaceae</taxon>
        <taxon>Phytopseudomonas</taxon>
    </lineage>
</organism>
<reference evidence="1 2" key="1">
    <citation type="submission" date="2016-10" db="EMBL/GenBank/DDBJ databases">
        <authorList>
            <person name="de Groot N.N."/>
        </authorList>
    </citation>
    <scope>NUCLEOTIDE SEQUENCE [LARGE SCALE GENOMIC DNA]</scope>
    <source>
        <strain evidence="1 2">LMG 25475</strain>
    </source>
</reference>
<proteinExistence type="predicted"/>
<protein>
    <submittedName>
        <fullName evidence="1">Uncharacterized protein</fullName>
    </submittedName>
</protein>
<gene>
    <name evidence="1" type="ORF">SAMN05216381_3891</name>
</gene>